<evidence type="ECO:0000313" key="3">
    <source>
        <dbReference type="EMBL" id="MBC2691503.1"/>
    </source>
</evidence>
<proteinExistence type="predicted"/>
<keyword evidence="4" id="KW-1185">Reference proteome</keyword>
<dbReference type="Gene3D" id="2.60.120.1440">
    <property type="match status" value="1"/>
</dbReference>
<dbReference type="EMBL" id="JACMYG010000017">
    <property type="protein sequence ID" value="MBC2691503.1"/>
    <property type="molecule type" value="Genomic_DNA"/>
</dbReference>
<comment type="caution">
    <text evidence="3">The sequence shown here is derived from an EMBL/GenBank/DDBJ whole genome shotgun (WGS) entry which is preliminary data.</text>
</comment>
<name>A0A7X1GH67_9PSED</name>
<dbReference type="Pfam" id="PF16220">
    <property type="entry name" value="DUF4880"/>
    <property type="match status" value="1"/>
</dbReference>
<dbReference type="InterPro" id="IPR032623">
    <property type="entry name" value="FecR_N"/>
</dbReference>
<organism evidence="3 4">
    <name type="scientific">Pseudomonas kielensis</name>
    <dbReference type="NCBI Taxonomy" id="2762577"/>
    <lineage>
        <taxon>Bacteria</taxon>
        <taxon>Pseudomonadati</taxon>
        <taxon>Pseudomonadota</taxon>
        <taxon>Gammaproteobacteria</taxon>
        <taxon>Pseudomonadales</taxon>
        <taxon>Pseudomonadaceae</taxon>
        <taxon>Pseudomonas</taxon>
    </lineage>
</organism>
<dbReference type="Pfam" id="PF04773">
    <property type="entry name" value="FecR"/>
    <property type="match status" value="1"/>
</dbReference>
<feature type="domain" description="FecR protein" evidence="1">
    <location>
        <begin position="120"/>
        <end position="205"/>
    </location>
</feature>
<gene>
    <name evidence="3" type="ORF">H7995_17050</name>
</gene>
<feature type="domain" description="FecR N-terminal" evidence="2">
    <location>
        <begin position="19"/>
        <end position="60"/>
    </location>
</feature>
<dbReference type="PANTHER" id="PTHR30273">
    <property type="entry name" value="PERIPLASMIC SIGNAL SENSOR AND SIGMA FACTOR ACTIVATOR FECR-RELATED"/>
    <property type="match status" value="1"/>
</dbReference>
<evidence type="ECO:0000313" key="4">
    <source>
        <dbReference type="Proteomes" id="UP000526003"/>
    </source>
</evidence>
<dbReference type="AlphaFoldDB" id="A0A7X1GH67"/>
<dbReference type="InterPro" id="IPR012373">
    <property type="entry name" value="Ferrdict_sens_TM"/>
</dbReference>
<protein>
    <submittedName>
        <fullName evidence="3">FecR domain-containing protein</fullName>
    </submittedName>
</protein>
<evidence type="ECO:0000259" key="2">
    <source>
        <dbReference type="Pfam" id="PF16220"/>
    </source>
</evidence>
<reference evidence="3 4" key="1">
    <citation type="submission" date="2020-08" db="EMBL/GenBank/DDBJ databases">
        <title>Pseudomonas sp. nov.</title>
        <authorList>
            <person name="Gieschler S."/>
            <person name="Fiedler G."/>
            <person name="Brinks E."/>
            <person name="Boehnlein C."/>
            <person name="Franz C.M.A.P."/>
            <person name="Kabisch J."/>
        </authorList>
    </citation>
    <scope>NUCLEOTIDE SEQUENCE [LARGE SCALE GENOMIC DNA]</scope>
    <source>
        <strain evidence="3 4">MBT-1</strain>
    </source>
</reference>
<dbReference type="InterPro" id="IPR006860">
    <property type="entry name" value="FecR"/>
</dbReference>
<accession>A0A7X1GH67</accession>
<sequence length="327" mass="36223">MESRVASSTQAPIPLPVAEQAMHWLLELQAPHVSEQTRAHWLQWRQADALHEMAWQRAQAFSSRMSSLRSPGQRPLANAALAPMLSRRSALKNLALLLAAGGTAWSARDSALVQDWRSDFSSAVGEHHTVQLADQIQVQLNTDSAIEMRFDPQQRVIRLLRGEMLLNSATALPLWVETTEGRVQMFGQQLAVRQRQGFTQASSQSGGLGIYPQARGNPSISVAPGQVVSFDRHSLLAQRPLRAGELAWSHGMIVAQGQRLADFLAELARYRRGHLGCDPSLGDLRVSGTFPLHDTDQVLLALSETFNLDVQHLTRYWVTLKARPNLA</sequence>
<dbReference type="PIRSF" id="PIRSF018266">
    <property type="entry name" value="FecR"/>
    <property type="match status" value="1"/>
</dbReference>
<dbReference type="PANTHER" id="PTHR30273:SF2">
    <property type="entry name" value="PROTEIN FECR"/>
    <property type="match status" value="1"/>
</dbReference>
<dbReference type="Proteomes" id="UP000526003">
    <property type="component" value="Unassembled WGS sequence"/>
</dbReference>
<evidence type="ECO:0000259" key="1">
    <source>
        <dbReference type="Pfam" id="PF04773"/>
    </source>
</evidence>
<dbReference type="GO" id="GO:0016989">
    <property type="term" value="F:sigma factor antagonist activity"/>
    <property type="evidence" value="ECO:0007669"/>
    <property type="project" value="TreeGrafter"/>
</dbReference>